<dbReference type="Gene3D" id="3.40.50.1110">
    <property type="entry name" value="SGNH hydrolase"/>
    <property type="match status" value="1"/>
</dbReference>
<feature type="transmembrane region" description="Helical" evidence="8">
    <location>
        <begin position="346"/>
        <end position="368"/>
    </location>
</feature>
<keyword evidence="11" id="KW-1185">Reference proteome</keyword>
<evidence type="ECO:0000313" key="10">
    <source>
        <dbReference type="EMBL" id="SEP56700.1"/>
    </source>
</evidence>
<feature type="transmembrane region" description="Helical" evidence="8">
    <location>
        <begin position="293"/>
        <end position="312"/>
    </location>
</feature>
<dbReference type="InterPro" id="IPR002656">
    <property type="entry name" value="Acyl_transf_3_dom"/>
</dbReference>
<dbReference type="STRING" id="89093.SAMN04488558_10161"/>
<feature type="transmembrane region" description="Helical" evidence="8">
    <location>
        <begin position="105"/>
        <end position="124"/>
    </location>
</feature>
<sequence>MVNTFLVLGGYFFAYKMEKHQPVDQKTNYPAIGRYLLKTFERLFLPLLWMMMIIVLGFVLFKPIELHYIRNDMLSALAFVSNWYQIFSDQSYFVQMTNATPFTHLWYNAIYLQSFILAIPLFLLTKRFKFSLPAKGIFWAIIVILSHSLMLFLYKPGDDPTRVYYGLDTRFSSFALGMATAYSLPTILNYLQNLKHRKSFYSIFAVLVTGLTLFFVLTTKDNSAWTYELVMTYFNLISMFLLWLITINPPITRFFWGNPIFDVIGKRSYSYYLWYYPVIVIMMGQFRRFNGNMLMINSLSILGIIFFGEVTYRLAERPIWQIPFANQWDWHKNLALLKDRTQPKKWFARCVFSGLFCLALIGFGFAVFNSRNDKRVALFELEYQTYRFAPNMLKEAYPAEKPLIKVKDEIKDLDQHFATRVSRQADQEDTVKSLTDHYIKNRENERLVNYLVNVKQDQIQAFLDRLNENQGLFDELEAFHPTVVENLSKEELLFATEVPMTLFGDSIVSINGINTLEIFLNGNYYGQGSLQIWDAIPIYKQMLADGEVQENVVINLGTNASLDRPALDEMIELSGDRQVFFINTNSRVQHIDEVNRLIKEVAEDYPNVHEIDWHSYQEGHPDWYGEDEIHHSPLGMEHFTIIIAKTLYKVLQESH</sequence>
<feature type="transmembrane region" description="Helical" evidence="8">
    <location>
        <begin position="174"/>
        <end position="191"/>
    </location>
</feature>
<keyword evidence="2" id="KW-1003">Cell membrane</keyword>
<evidence type="ECO:0000256" key="2">
    <source>
        <dbReference type="ARBA" id="ARBA00022475"/>
    </source>
</evidence>
<feature type="transmembrane region" description="Helical" evidence="8">
    <location>
        <begin position="136"/>
        <end position="154"/>
    </location>
</feature>
<keyword evidence="4 8" id="KW-0812">Transmembrane</keyword>
<feature type="transmembrane region" description="Helical" evidence="8">
    <location>
        <begin position="269"/>
        <end position="287"/>
    </location>
</feature>
<comment type="subcellular location">
    <subcellularLocation>
        <location evidence="1">Cell membrane</location>
        <topology evidence="1">Multi-pass membrane protein</topology>
    </subcellularLocation>
</comment>
<evidence type="ECO:0000256" key="6">
    <source>
        <dbReference type="ARBA" id="ARBA00023136"/>
    </source>
</evidence>
<dbReference type="SUPFAM" id="SSF52266">
    <property type="entry name" value="SGNH hydrolase"/>
    <property type="match status" value="1"/>
</dbReference>
<name>A0A1H8YWW4_9LACT</name>
<keyword evidence="10" id="KW-0378">Hydrolase</keyword>
<dbReference type="Pfam" id="PF01757">
    <property type="entry name" value="Acyl_transf_3"/>
    <property type="match status" value="1"/>
</dbReference>
<evidence type="ECO:0000256" key="3">
    <source>
        <dbReference type="ARBA" id="ARBA00022679"/>
    </source>
</evidence>
<dbReference type="InterPro" id="IPR050879">
    <property type="entry name" value="Acyltransferase_3"/>
</dbReference>
<dbReference type="GO" id="GO:0016747">
    <property type="term" value="F:acyltransferase activity, transferring groups other than amino-acyl groups"/>
    <property type="evidence" value="ECO:0007669"/>
    <property type="project" value="InterPro"/>
</dbReference>
<feature type="transmembrane region" description="Helical" evidence="8">
    <location>
        <begin position="73"/>
        <end position="93"/>
    </location>
</feature>
<organism evidence="10 11">
    <name type="scientific">Ignavigranum ruoffiae</name>
    <dbReference type="NCBI Taxonomy" id="89093"/>
    <lineage>
        <taxon>Bacteria</taxon>
        <taxon>Bacillati</taxon>
        <taxon>Bacillota</taxon>
        <taxon>Bacilli</taxon>
        <taxon>Lactobacillales</taxon>
        <taxon>Aerococcaceae</taxon>
        <taxon>Ignavigranum</taxon>
    </lineage>
</organism>
<dbReference type="EMBL" id="FOEN01000001">
    <property type="protein sequence ID" value="SEP56700.1"/>
    <property type="molecule type" value="Genomic_DNA"/>
</dbReference>
<evidence type="ECO:0000256" key="8">
    <source>
        <dbReference type="SAM" id="Phobius"/>
    </source>
</evidence>
<feature type="transmembrane region" description="Helical" evidence="8">
    <location>
        <begin position="230"/>
        <end position="248"/>
    </location>
</feature>
<evidence type="ECO:0000256" key="5">
    <source>
        <dbReference type="ARBA" id="ARBA00022989"/>
    </source>
</evidence>
<evidence type="ECO:0000313" key="11">
    <source>
        <dbReference type="Proteomes" id="UP000198833"/>
    </source>
</evidence>
<feature type="transmembrane region" description="Helical" evidence="8">
    <location>
        <begin position="200"/>
        <end position="218"/>
    </location>
</feature>
<dbReference type="AlphaFoldDB" id="A0A1H8YWW4"/>
<dbReference type="PANTHER" id="PTHR23028">
    <property type="entry name" value="ACETYLTRANSFERASE"/>
    <property type="match status" value="1"/>
</dbReference>
<evidence type="ECO:0000256" key="1">
    <source>
        <dbReference type="ARBA" id="ARBA00004651"/>
    </source>
</evidence>
<dbReference type="GO" id="GO:0005886">
    <property type="term" value="C:plasma membrane"/>
    <property type="evidence" value="ECO:0007669"/>
    <property type="project" value="UniProtKB-SubCell"/>
</dbReference>
<evidence type="ECO:0000256" key="7">
    <source>
        <dbReference type="ARBA" id="ARBA00023315"/>
    </source>
</evidence>
<feature type="transmembrane region" description="Helical" evidence="8">
    <location>
        <begin position="43"/>
        <end position="61"/>
    </location>
</feature>
<dbReference type="Proteomes" id="UP000198833">
    <property type="component" value="Unassembled WGS sequence"/>
</dbReference>
<dbReference type="InterPro" id="IPR036514">
    <property type="entry name" value="SGNH_hydro_sf"/>
</dbReference>
<evidence type="ECO:0000259" key="9">
    <source>
        <dbReference type="Pfam" id="PF01757"/>
    </source>
</evidence>
<dbReference type="PANTHER" id="PTHR23028:SF53">
    <property type="entry name" value="ACYL_TRANSF_3 DOMAIN-CONTAINING PROTEIN"/>
    <property type="match status" value="1"/>
</dbReference>
<keyword evidence="6 8" id="KW-0472">Membrane</keyword>
<gene>
    <name evidence="10" type="ORF">SAMN04488558_10161</name>
</gene>
<proteinExistence type="predicted"/>
<evidence type="ECO:0000256" key="4">
    <source>
        <dbReference type="ARBA" id="ARBA00022692"/>
    </source>
</evidence>
<keyword evidence="5 8" id="KW-1133">Transmembrane helix</keyword>
<keyword evidence="3 10" id="KW-0808">Transferase</keyword>
<dbReference type="GO" id="GO:0009103">
    <property type="term" value="P:lipopolysaccharide biosynthetic process"/>
    <property type="evidence" value="ECO:0007669"/>
    <property type="project" value="TreeGrafter"/>
</dbReference>
<protein>
    <submittedName>
        <fullName evidence="10">Peptidoglycan/LPS O-acetylase OafA/YrhL, contains acyltransferase and SGNH-hydrolase domains</fullName>
    </submittedName>
</protein>
<dbReference type="GO" id="GO:0016787">
    <property type="term" value="F:hydrolase activity"/>
    <property type="evidence" value="ECO:0007669"/>
    <property type="project" value="UniProtKB-KW"/>
</dbReference>
<feature type="domain" description="Acyltransferase 3" evidence="9">
    <location>
        <begin position="2"/>
        <end position="304"/>
    </location>
</feature>
<reference evidence="10 11" key="1">
    <citation type="submission" date="2016-10" db="EMBL/GenBank/DDBJ databases">
        <authorList>
            <person name="de Groot N.N."/>
        </authorList>
    </citation>
    <scope>NUCLEOTIDE SEQUENCE [LARGE SCALE GENOMIC DNA]</scope>
    <source>
        <strain evidence="10 11">DSM 15695</strain>
    </source>
</reference>
<keyword evidence="7 10" id="KW-0012">Acyltransferase</keyword>
<accession>A0A1H8YWW4</accession>